<dbReference type="OrthoDB" id="436796at2759"/>
<sequence>MVALDGSPEACLLGQPSTLPPQECLWPIRADQQPEVVHTMDEFLEILQMQRHLERVVVLRNGIEMLGQTGALPEQLCQAIAGSSGVRDVLGRLGQQAASRFRARLWHYSARSKEKEVKVPKSRPPPDAVDKKSLAALKQEFMAQKSEGKIKLDAPLYISELRWQSKVSHPLNPNEWVKTATSCDIFDVAPFSKQMPLWERSEGGIFVGERGAGSGLHVDQCLWSNVGELLMQTSTCVDGLLAGHRATISLVLVCPMYRVHRHTHSDEAGTSLTCYKVHHPCLKPFMQQGRNWCGFKLFALWPWSERHRILDEAGKGAVFRPPLTKREEAFIGRAKTVALVGPGDVWVFSGGQPHTAMCVGDGVNVCAYESFIPANEEAMKLLVQSNTKSAHWRNCWMDDDDLDELYEDVVDSLQEALRDSRLNPELRHRLEVCRRVMRECEDSYCKDLWAQEDRGERRRRREDGSSDEGGSPCSEGPCKKVRSEKSPCESASVHGGVNRKPEVNSLGVLQVS</sequence>
<comment type="caution">
    <text evidence="2">The sequence shown here is derived from an EMBL/GenBank/DDBJ whole genome shotgun (WGS) entry which is preliminary data.</text>
</comment>
<keyword evidence="3" id="KW-1185">Reference proteome</keyword>
<dbReference type="AlphaFoldDB" id="A0A812U8Q8"/>
<reference evidence="2" key="1">
    <citation type="submission" date="2021-02" db="EMBL/GenBank/DDBJ databases">
        <authorList>
            <person name="Dougan E. K."/>
            <person name="Rhodes N."/>
            <person name="Thang M."/>
            <person name="Chan C."/>
        </authorList>
    </citation>
    <scope>NUCLEOTIDE SEQUENCE</scope>
</reference>
<evidence type="ECO:0000256" key="1">
    <source>
        <dbReference type="SAM" id="MobiDB-lite"/>
    </source>
</evidence>
<evidence type="ECO:0000313" key="3">
    <source>
        <dbReference type="Proteomes" id="UP000604046"/>
    </source>
</evidence>
<dbReference type="EMBL" id="CAJNDS010002653">
    <property type="protein sequence ID" value="CAE7557096.1"/>
    <property type="molecule type" value="Genomic_DNA"/>
</dbReference>
<organism evidence="2 3">
    <name type="scientific">Symbiodinium natans</name>
    <dbReference type="NCBI Taxonomy" id="878477"/>
    <lineage>
        <taxon>Eukaryota</taxon>
        <taxon>Sar</taxon>
        <taxon>Alveolata</taxon>
        <taxon>Dinophyceae</taxon>
        <taxon>Suessiales</taxon>
        <taxon>Symbiodiniaceae</taxon>
        <taxon>Symbiodinium</taxon>
    </lineage>
</organism>
<feature type="region of interest" description="Disordered" evidence="1">
    <location>
        <begin position="456"/>
        <end position="512"/>
    </location>
</feature>
<protein>
    <submittedName>
        <fullName evidence="2">Uncharacterized protein</fullName>
    </submittedName>
</protein>
<accession>A0A812U8Q8</accession>
<proteinExistence type="predicted"/>
<gene>
    <name evidence="2" type="ORF">SNAT2548_LOCUS31337</name>
</gene>
<feature type="compositionally biased region" description="Basic and acidic residues" evidence="1">
    <location>
        <begin position="477"/>
        <end position="487"/>
    </location>
</feature>
<name>A0A812U8Q8_9DINO</name>
<dbReference type="Proteomes" id="UP000604046">
    <property type="component" value="Unassembled WGS sequence"/>
</dbReference>
<evidence type="ECO:0000313" key="2">
    <source>
        <dbReference type="EMBL" id="CAE7557096.1"/>
    </source>
</evidence>